<dbReference type="InterPro" id="IPR005829">
    <property type="entry name" value="Sugar_transporter_CS"/>
</dbReference>
<feature type="transmembrane region" description="Helical" evidence="6">
    <location>
        <begin position="143"/>
        <end position="165"/>
    </location>
</feature>
<evidence type="ECO:0000256" key="4">
    <source>
        <dbReference type="ARBA" id="ARBA00022989"/>
    </source>
</evidence>
<evidence type="ECO:0000313" key="9">
    <source>
        <dbReference type="Proteomes" id="UP000238362"/>
    </source>
</evidence>
<protein>
    <submittedName>
        <fullName evidence="8">Putative MFS transporter</fullName>
    </submittedName>
</protein>
<dbReference type="CDD" id="cd17316">
    <property type="entry name" value="MFS_SV2_like"/>
    <property type="match status" value="1"/>
</dbReference>
<evidence type="ECO:0000256" key="5">
    <source>
        <dbReference type="ARBA" id="ARBA00023136"/>
    </source>
</evidence>
<dbReference type="GO" id="GO:0022857">
    <property type="term" value="F:transmembrane transporter activity"/>
    <property type="evidence" value="ECO:0007669"/>
    <property type="project" value="InterPro"/>
</dbReference>
<evidence type="ECO:0000256" key="6">
    <source>
        <dbReference type="SAM" id="Phobius"/>
    </source>
</evidence>
<gene>
    <name evidence="8" type="ORF">B0I33_1152</name>
</gene>
<comment type="subcellular location">
    <subcellularLocation>
        <location evidence="1">Cell membrane</location>
        <topology evidence="1">Multi-pass membrane protein</topology>
    </subcellularLocation>
</comment>
<dbReference type="PROSITE" id="PS00216">
    <property type="entry name" value="SUGAR_TRANSPORT_1"/>
    <property type="match status" value="1"/>
</dbReference>
<feature type="transmembrane region" description="Helical" evidence="6">
    <location>
        <begin position="56"/>
        <end position="77"/>
    </location>
</feature>
<dbReference type="EMBL" id="PVNH01000015">
    <property type="protein sequence ID" value="PRX43384.1"/>
    <property type="molecule type" value="Genomic_DNA"/>
</dbReference>
<dbReference type="PROSITE" id="PS50850">
    <property type="entry name" value="MFS"/>
    <property type="match status" value="1"/>
</dbReference>
<feature type="transmembrane region" description="Helical" evidence="6">
    <location>
        <begin position="374"/>
        <end position="394"/>
    </location>
</feature>
<dbReference type="GO" id="GO:0005886">
    <property type="term" value="C:plasma membrane"/>
    <property type="evidence" value="ECO:0007669"/>
    <property type="project" value="UniProtKB-SubCell"/>
</dbReference>
<dbReference type="Gene3D" id="1.20.1250.20">
    <property type="entry name" value="MFS general substrate transporter like domains"/>
    <property type="match status" value="1"/>
</dbReference>
<dbReference type="PANTHER" id="PTHR23511">
    <property type="entry name" value="SYNAPTIC VESICLE GLYCOPROTEIN 2"/>
    <property type="match status" value="1"/>
</dbReference>
<name>A0A2T0LKG8_9PSEU</name>
<feature type="transmembrane region" description="Helical" evidence="6">
    <location>
        <begin position="316"/>
        <end position="335"/>
    </location>
</feature>
<evidence type="ECO:0000313" key="8">
    <source>
        <dbReference type="EMBL" id="PRX43384.1"/>
    </source>
</evidence>
<organism evidence="8 9">
    <name type="scientific">Prauserella shujinwangii</name>
    <dbReference type="NCBI Taxonomy" id="1453103"/>
    <lineage>
        <taxon>Bacteria</taxon>
        <taxon>Bacillati</taxon>
        <taxon>Actinomycetota</taxon>
        <taxon>Actinomycetes</taxon>
        <taxon>Pseudonocardiales</taxon>
        <taxon>Pseudonocardiaceae</taxon>
        <taxon>Prauserella</taxon>
    </lineage>
</organism>
<sequence length="452" mass="48726">MEIQQAIDHVGFGRFQRRLFLVCGVTWAADAAEIFLISFALPGFRDEFGLSATEAGLVVTATFAGMLAGAWVWGAVADRVGRRLGFQLTIAIFAFAGLASAFAPDAVWLAVLRALTGFGLGGALPLDFSLFAEYLPTRNRGRWLVLLESFWAVGTVIAAVLGLLLVPTLGWRWLLATSAVAALLVLWVRLRVPESARYLLTRGRQDEARRLLDRIATENGTRLPPGELTVPEGSGRTGLGQLLRGGLRRTTLTLWALWLLIAFSYYGIFVWLPDIFAERYGYDLLNSYRYVFYLALIQLPGYFSAAWLVDRWGRKPVLATYLAASAVATLLWSLVAGVGPILATAGLMSFFTLGAWAALYAYTPEVYPTQLRAGGMGIASGFARIGGTVAPLLGGVLLSISLVAALSVFAVAFAGAALVALVFAGETRGRPLSDTLTQLSALAPGRTRNPRK</sequence>
<feature type="transmembrane region" description="Helical" evidence="6">
    <location>
        <begin position="252"/>
        <end position="271"/>
    </location>
</feature>
<feature type="transmembrane region" description="Helical" evidence="6">
    <location>
        <begin position="108"/>
        <end position="131"/>
    </location>
</feature>
<dbReference type="SUPFAM" id="SSF103473">
    <property type="entry name" value="MFS general substrate transporter"/>
    <property type="match status" value="1"/>
</dbReference>
<keyword evidence="4 6" id="KW-1133">Transmembrane helix</keyword>
<proteinExistence type="predicted"/>
<evidence type="ECO:0000256" key="1">
    <source>
        <dbReference type="ARBA" id="ARBA00004651"/>
    </source>
</evidence>
<feature type="transmembrane region" description="Helical" evidence="6">
    <location>
        <begin position="20"/>
        <end position="44"/>
    </location>
</feature>
<dbReference type="RefSeq" id="WP_219927282.1">
    <property type="nucleotide sequence ID" value="NZ_PVNH01000015.1"/>
</dbReference>
<dbReference type="PROSITE" id="PS00217">
    <property type="entry name" value="SUGAR_TRANSPORT_2"/>
    <property type="match status" value="1"/>
</dbReference>
<keyword evidence="3 6" id="KW-0812">Transmembrane</keyword>
<feature type="transmembrane region" description="Helical" evidence="6">
    <location>
        <begin position="291"/>
        <end position="309"/>
    </location>
</feature>
<dbReference type="PANTHER" id="PTHR23511:SF5">
    <property type="entry name" value="MAJOR FACILITATOR-TYPE TRANSPORTER HXNZ-RELATED"/>
    <property type="match status" value="1"/>
</dbReference>
<accession>A0A2T0LKG8</accession>
<dbReference type="Proteomes" id="UP000238362">
    <property type="component" value="Unassembled WGS sequence"/>
</dbReference>
<comment type="caution">
    <text evidence="8">The sequence shown here is derived from an EMBL/GenBank/DDBJ whole genome shotgun (WGS) entry which is preliminary data.</text>
</comment>
<feature type="domain" description="Major facilitator superfamily (MFS) profile" evidence="7">
    <location>
        <begin position="19"/>
        <end position="428"/>
    </location>
</feature>
<feature type="transmembrane region" description="Helical" evidence="6">
    <location>
        <begin position="171"/>
        <end position="190"/>
    </location>
</feature>
<keyword evidence="2" id="KW-0813">Transport</keyword>
<keyword evidence="5 6" id="KW-0472">Membrane</keyword>
<evidence type="ECO:0000256" key="2">
    <source>
        <dbReference type="ARBA" id="ARBA00022448"/>
    </source>
</evidence>
<evidence type="ECO:0000256" key="3">
    <source>
        <dbReference type="ARBA" id="ARBA00022692"/>
    </source>
</evidence>
<feature type="transmembrane region" description="Helical" evidence="6">
    <location>
        <begin position="84"/>
        <end position="102"/>
    </location>
</feature>
<dbReference type="Pfam" id="PF00083">
    <property type="entry name" value="Sugar_tr"/>
    <property type="match status" value="1"/>
</dbReference>
<keyword evidence="9" id="KW-1185">Reference proteome</keyword>
<reference evidence="8 9" key="1">
    <citation type="submission" date="2018-03" db="EMBL/GenBank/DDBJ databases">
        <title>Genomic Encyclopedia of Type Strains, Phase III (KMG-III): the genomes of soil and plant-associated and newly described type strains.</title>
        <authorList>
            <person name="Whitman W."/>
        </authorList>
    </citation>
    <scope>NUCLEOTIDE SEQUENCE [LARGE SCALE GENOMIC DNA]</scope>
    <source>
        <strain evidence="8 9">CGMCC 4.7125</strain>
    </source>
</reference>
<evidence type="ECO:0000259" key="7">
    <source>
        <dbReference type="PROSITE" id="PS50850"/>
    </source>
</evidence>
<dbReference type="InterPro" id="IPR005828">
    <property type="entry name" value="MFS_sugar_transport-like"/>
</dbReference>
<dbReference type="InterPro" id="IPR020846">
    <property type="entry name" value="MFS_dom"/>
</dbReference>
<dbReference type="InterPro" id="IPR036259">
    <property type="entry name" value="MFS_trans_sf"/>
</dbReference>
<dbReference type="AlphaFoldDB" id="A0A2T0LKG8"/>
<feature type="transmembrane region" description="Helical" evidence="6">
    <location>
        <begin position="400"/>
        <end position="424"/>
    </location>
</feature>
<feature type="transmembrane region" description="Helical" evidence="6">
    <location>
        <begin position="341"/>
        <end position="362"/>
    </location>
</feature>